<protein>
    <submittedName>
        <fullName evidence="1">HPS1 biogenesis of lysosomal organelles complex 3 subunit 1</fullName>
    </submittedName>
</protein>
<dbReference type="PANTHER" id="PTHR12761">
    <property type="entry name" value="HERMANSKY-PUDLAK SYNDROME PROTEIN 1"/>
    <property type="match status" value="1"/>
</dbReference>
<dbReference type="InterPro" id="IPR026053">
    <property type="entry name" value="HPS1"/>
</dbReference>
<dbReference type="Proteomes" id="UP000550707">
    <property type="component" value="Unassembled WGS sequence"/>
</dbReference>
<gene>
    <name evidence="1" type="ORF">HJG59_006446</name>
</gene>
<reference evidence="1 2" key="1">
    <citation type="journal article" date="2020" name="Nature">
        <title>Six reference-quality genomes reveal evolution of bat adaptations.</title>
        <authorList>
            <person name="Jebb D."/>
            <person name="Huang Z."/>
            <person name="Pippel M."/>
            <person name="Hughes G.M."/>
            <person name="Lavrichenko K."/>
            <person name="Devanna P."/>
            <person name="Winkler S."/>
            <person name="Jermiin L.S."/>
            <person name="Skirmuntt E.C."/>
            <person name="Katzourakis A."/>
            <person name="Burkitt-Gray L."/>
            <person name="Ray D.A."/>
            <person name="Sullivan K.A.M."/>
            <person name="Roscito J.G."/>
            <person name="Kirilenko B.M."/>
            <person name="Davalos L.M."/>
            <person name="Corthals A.P."/>
            <person name="Power M.L."/>
            <person name="Jones G."/>
            <person name="Ransome R.D."/>
            <person name="Dechmann D.K.N."/>
            <person name="Locatelli A.G."/>
            <person name="Puechmaille S.J."/>
            <person name="Fedrigo O."/>
            <person name="Jarvis E.D."/>
            <person name="Hiller M."/>
            <person name="Vernes S.C."/>
            <person name="Myers E.W."/>
            <person name="Teeling E.C."/>
        </authorList>
    </citation>
    <scope>NUCLEOTIDE SEQUENCE [LARGE SCALE GENOMIC DNA]</scope>
    <source>
        <strain evidence="1">MMolMol1</strain>
        <tissue evidence="1">Muscle</tissue>
    </source>
</reference>
<dbReference type="GO" id="GO:1903232">
    <property type="term" value="P:melanosome assembly"/>
    <property type="evidence" value="ECO:0007669"/>
    <property type="project" value="TreeGrafter"/>
</dbReference>
<evidence type="ECO:0000313" key="2">
    <source>
        <dbReference type="Proteomes" id="UP000550707"/>
    </source>
</evidence>
<accession>A0A7J8DP73</accession>
<dbReference type="GO" id="GO:0031085">
    <property type="term" value="C:BLOC-3 complex"/>
    <property type="evidence" value="ECO:0007669"/>
    <property type="project" value="TreeGrafter"/>
</dbReference>
<evidence type="ECO:0000313" key="1">
    <source>
        <dbReference type="EMBL" id="KAF6425008.1"/>
    </source>
</evidence>
<dbReference type="AlphaFoldDB" id="A0A7J8DP73"/>
<dbReference type="PANTHER" id="PTHR12761:SF1">
    <property type="entry name" value="BLOC-3 COMPLEX MEMBER HPS1"/>
    <property type="match status" value="1"/>
</dbReference>
<name>A0A7J8DP73_MOLMO</name>
<dbReference type="GO" id="GO:0005085">
    <property type="term" value="F:guanyl-nucleotide exchange factor activity"/>
    <property type="evidence" value="ECO:0007669"/>
    <property type="project" value="TreeGrafter"/>
</dbReference>
<keyword evidence="2" id="KW-1185">Reference proteome</keyword>
<organism evidence="1 2">
    <name type="scientific">Molossus molossus</name>
    <name type="common">Pallas' mastiff bat</name>
    <name type="synonym">Vespertilio molossus</name>
    <dbReference type="NCBI Taxonomy" id="27622"/>
    <lineage>
        <taxon>Eukaryota</taxon>
        <taxon>Metazoa</taxon>
        <taxon>Chordata</taxon>
        <taxon>Craniata</taxon>
        <taxon>Vertebrata</taxon>
        <taxon>Euteleostomi</taxon>
        <taxon>Mammalia</taxon>
        <taxon>Eutheria</taxon>
        <taxon>Laurasiatheria</taxon>
        <taxon>Chiroptera</taxon>
        <taxon>Yangochiroptera</taxon>
        <taxon>Molossidae</taxon>
        <taxon>Molossus</taxon>
    </lineage>
</organism>
<sequence length="165" mass="18140">MRATMCQARCSDLIDITSVFTGVFMTLLSQRTKLNKKGATVFPVPSTHQAGLSQALNPGCLTHTSVLPTTPATFSIKTFSLLPQGYKLRITEVPVLSDDSPPVGMLGGDHYRKLLRDYSKDHPAEAVRCQELLALHLSVIPTDVLVQQAGELARRLWEESRVPLL</sequence>
<comment type="caution">
    <text evidence="1">The sequence shown here is derived from an EMBL/GenBank/DDBJ whole genome shotgun (WGS) entry which is preliminary data.</text>
</comment>
<proteinExistence type="predicted"/>
<dbReference type="EMBL" id="JACASF010000017">
    <property type="protein sequence ID" value="KAF6425008.1"/>
    <property type="molecule type" value="Genomic_DNA"/>
</dbReference>